<sequence length="261" mass="30511">KFYEECLKQLQKVMLDLRNCNGNSDADGWNNLPSLNDLVMDDFHPNTCLWDQDCLDLLTGLLQDESQEAVQMLGDLCEQMEKYESLRTQVSEHKQLMKQITTQVLTHQDQCLVRSGLVALDIIFRDQKTDFVKHALQTQPILAFVIGLLDCSSVVCILKLFFLLMYIYICAYVFDTYIYLFINFFFNVQFVMRRAVRLLSLLADQCECAWKLNESQKNLLIDYIPRVQHHLLETNSWSSIYATDTFITQDMFHSIAHHLKL</sequence>
<organism evidence="2 3">
    <name type="scientific">Reticulomyxa filosa</name>
    <dbReference type="NCBI Taxonomy" id="46433"/>
    <lineage>
        <taxon>Eukaryota</taxon>
        <taxon>Sar</taxon>
        <taxon>Rhizaria</taxon>
        <taxon>Retaria</taxon>
        <taxon>Foraminifera</taxon>
        <taxon>Monothalamids</taxon>
        <taxon>Reticulomyxidae</taxon>
        <taxon>Reticulomyxa</taxon>
    </lineage>
</organism>
<keyword evidence="3" id="KW-1185">Reference proteome</keyword>
<accession>X6NIK6</accession>
<keyword evidence="1" id="KW-0472">Membrane</keyword>
<keyword evidence="1" id="KW-1133">Transmembrane helix</keyword>
<comment type="caution">
    <text evidence="2">The sequence shown here is derived from an EMBL/GenBank/DDBJ whole genome shotgun (WGS) entry which is preliminary data.</text>
</comment>
<dbReference type="EMBL" id="ASPP01008046">
    <property type="protein sequence ID" value="ETO26160.1"/>
    <property type="molecule type" value="Genomic_DNA"/>
</dbReference>
<proteinExistence type="predicted"/>
<name>X6NIK6_RETFI</name>
<evidence type="ECO:0000313" key="2">
    <source>
        <dbReference type="EMBL" id="ETO26160.1"/>
    </source>
</evidence>
<reference evidence="2 3" key="1">
    <citation type="journal article" date="2013" name="Curr. Biol.">
        <title>The Genome of the Foraminiferan Reticulomyxa filosa.</title>
        <authorList>
            <person name="Glockner G."/>
            <person name="Hulsmann N."/>
            <person name="Schleicher M."/>
            <person name="Noegel A.A."/>
            <person name="Eichinger L."/>
            <person name="Gallinger C."/>
            <person name="Pawlowski J."/>
            <person name="Sierra R."/>
            <person name="Euteneuer U."/>
            <person name="Pillet L."/>
            <person name="Moustafa A."/>
            <person name="Platzer M."/>
            <person name="Groth M."/>
            <person name="Szafranski K."/>
            <person name="Schliwa M."/>
        </authorList>
    </citation>
    <scope>NUCLEOTIDE SEQUENCE [LARGE SCALE GENOMIC DNA]</scope>
</reference>
<feature type="transmembrane region" description="Helical" evidence="1">
    <location>
        <begin position="166"/>
        <end position="188"/>
    </location>
</feature>
<dbReference type="AlphaFoldDB" id="X6NIK6"/>
<dbReference type="Proteomes" id="UP000023152">
    <property type="component" value="Unassembled WGS sequence"/>
</dbReference>
<evidence type="ECO:0000313" key="3">
    <source>
        <dbReference type="Proteomes" id="UP000023152"/>
    </source>
</evidence>
<evidence type="ECO:0000256" key="1">
    <source>
        <dbReference type="SAM" id="Phobius"/>
    </source>
</evidence>
<keyword evidence="1" id="KW-0812">Transmembrane</keyword>
<feature type="non-terminal residue" evidence="2">
    <location>
        <position position="1"/>
    </location>
</feature>
<protein>
    <submittedName>
        <fullName evidence="2">Uncharacterized protein</fullName>
    </submittedName>
</protein>
<gene>
    <name evidence="2" type="ORF">RFI_10978</name>
</gene>